<accession>A0AC58US70</accession>
<sequence>MRQVIIEVPAEGILLRKSGRADVWLKPLIGPVEKAKLESHIYLTLMNDKVQSSLEINLISTKMMKRVSFSEQLMQDYQVEADNWKEQYESFQIDMEILEESKYTLEQQVRVLTSELVVEKASSNQAGKDKNLLETSFSEQLSKASEEIRELKALLSEKEA</sequence>
<gene>
    <name evidence="2" type="primary">LOC142182193</name>
</gene>
<evidence type="ECO:0000313" key="2">
    <source>
        <dbReference type="RefSeq" id="XP_075112341.1"/>
    </source>
</evidence>
<name>A0AC58US70_TOBAC</name>
<dbReference type="RefSeq" id="XP_075112341.1">
    <property type="nucleotide sequence ID" value="XM_075256240.1"/>
</dbReference>
<keyword evidence="1" id="KW-1185">Reference proteome</keyword>
<evidence type="ECO:0000313" key="1">
    <source>
        <dbReference type="Proteomes" id="UP000790787"/>
    </source>
</evidence>
<protein>
    <submittedName>
        <fullName evidence="2">Uncharacterized protein LOC142182193</fullName>
    </submittedName>
</protein>
<dbReference type="Proteomes" id="UP000790787">
    <property type="component" value="Chromosome 1"/>
</dbReference>
<proteinExistence type="predicted"/>
<organism evidence="1 2">
    <name type="scientific">Nicotiana tabacum</name>
    <name type="common">Common tobacco</name>
    <dbReference type="NCBI Taxonomy" id="4097"/>
    <lineage>
        <taxon>Eukaryota</taxon>
        <taxon>Viridiplantae</taxon>
        <taxon>Streptophyta</taxon>
        <taxon>Embryophyta</taxon>
        <taxon>Tracheophyta</taxon>
        <taxon>Spermatophyta</taxon>
        <taxon>Magnoliopsida</taxon>
        <taxon>eudicotyledons</taxon>
        <taxon>Gunneridae</taxon>
        <taxon>Pentapetalae</taxon>
        <taxon>asterids</taxon>
        <taxon>lamiids</taxon>
        <taxon>Solanales</taxon>
        <taxon>Solanaceae</taxon>
        <taxon>Nicotianoideae</taxon>
        <taxon>Nicotianeae</taxon>
        <taxon>Nicotiana</taxon>
    </lineage>
</organism>
<reference evidence="1" key="1">
    <citation type="journal article" date="2014" name="Nat. Commun.">
        <title>The tobacco genome sequence and its comparison with those of tomato and potato.</title>
        <authorList>
            <person name="Sierro N."/>
            <person name="Battey J.N."/>
            <person name="Ouadi S."/>
            <person name="Bakaher N."/>
            <person name="Bovet L."/>
            <person name="Willig A."/>
            <person name="Goepfert S."/>
            <person name="Peitsch M.C."/>
            <person name="Ivanov N.V."/>
        </authorList>
    </citation>
    <scope>NUCLEOTIDE SEQUENCE [LARGE SCALE GENOMIC DNA]</scope>
</reference>
<reference evidence="2" key="2">
    <citation type="submission" date="2025-08" db="UniProtKB">
        <authorList>
            <consortium name="RefSeq"/>
        </authorList>
    </citation>
    <scope>IDENTIFICATION</scope>
    <source>
        <tissue evidence="2">Leaf</tissue>
    </source>
</reference>